<keyword evidence="2" id="KW-0472">Membrane</keyword>
<dbReference type="PANTHER" id="PTHR12482">
    <property type="entry name" value="LIPASE ROG1-RELATED-RELATED"/>
    <property type="match status" value="1"/>
</dbReference>
<name>A0A9P6T9F4_9BASI</name>
<dbReference type="PANTHER" id="PTHR12482:SF62">
    <property type="entry name" value="LIPASE ROG1-RELATED"/>
    <property type="match status" value="1"/>
</dbReference>
<evidence type="ECO:0000256" key="2">
    <source>
        <dbReference type="SAM" id="Phobius"/>
    </source>
</evidence>
<gene>
    <name evidence="4" type="ORF">CROQUDRAFT_660414</name>
</gene>
<keyword evidence="2" id="KW-1133">Transmembrane helix</keyword>
<dbReference type="OrthoDB" id="273452at2759"/>
<dbReference type="SUPFAM" id="SSF53474">
    <property type="entry name" value="alpha/beta-Hydrolases"/>
    <property type="match status" value="1"/>
</dbReference>
<dbReference type="Proteomes" id="UP000886653">
    <property type="component" value="Unassembled WGS sequence"/>
</dbReference>
<dbReference type="Pfam" id="PF05057">
    <property type="entry name" value="DUF676"/>
    <property type="match status" value="1"/>
</dbReference>
<keyword evidence="5" id="KW-1185">Reference proteome</keyword>
<organism evidence="4 5">
    <name type="scientific">Cronartium quercuum f. sp. fusiforme G11</name>
    <dbReference type="NCBI Taxonomy" id="708437"/>
    <lineage>
        <taxon>Eukaryota</taxon>
        <taxon>Fungi</taxon>
        <taxon>Dikarya</taxon>
        <taxon>Basidiomycota</taxon>
        <taxon>Pucciniomycotina</taxon>
        <taxon>Pucciniomycetes</taxon>
        <taxon>Pucciniales</taxon>
        <taxon>Coleosporiaceae</taxon>
        <taxon>Cronartium</taxon>
    </lineage>
</organism>
<dbReference type="InterPro" id="IPR007751">
    <property type="entry name" value="DUF676_lipase-like"/>
</dbReference>
<feature type="domain" description="DUF676" evidence="3">
    <location>
        <begin position="4"/>
        <end position="212"/>
    </location>
</feature>
<dbReference type="EMBL" id="MU167303">
    <property type="protein sequence ID" value="KAG0144066.1"/>
    <property type="molecule type" value="Genomic_DNA"/>
</dbReference>
<dbReference type="InterPro" id="IPR044294">
    <property type="entry name" value="Lipase-like"/>
</dbReference>
<accession>A0A9P6T9F4</accession>
<evidence type="ECO:0000259" key="3">
    <source>
        <dbReference type="Pfam" id="PF05057"/>
    </source>
</evidence>
<dbReference type="Gene3D" id="3.40.50.1820">
    <property type="entry name" value="alpha/beta hydrolase"/>
    <property type="match status" value="1"/>
</dbReference>
<comment type="similarity">
    <text evidence="1">Belongs to the putative lipase ROG1 family.</text>
</comment>
<evidence type="ECO:0000313" key="5">
    <source>
        <dbReference type="Proteomes" id="UP000886653"/>
    </source>
</evidence>
<dbReference type="InterPro" id="IPR029058">
    <property type="entry name" value="AB_hydrolase_fold"/>
</dbReference>
<comment type="caution">
    <text evidence="4">The sequence shown here is derived from an EMBL/GenBank/DDBJ whole genome shotgun (WGS) entry which is preliminary data.</text>
</comment>
<dbReference type="AlphaFoldDB" id="A0A9P6T9F4"/>
<proteinExistence type="inferred from homology"/>
<sequence length="521" mass="57924">MSIPIHLVCVIHGLWGTPEHVAWLADTLAQRGSREVELEVFRPTQIQWTNTYDGIDFCAELVAKELDQKIQGFRLDGRQVTKFSCVGYSLGGLISRFLIGLLHSRTPSFFSQIEPVNFATFASPWVGIPHLSGFVGSTVHFFGSRSLSRTGSQLYLADRYHTYPNAPAHAQKYPLVALLAHPDTSFYKALLLFKQLRIYANAVNDRTVPFVTGAAEPVDVFYLAQRAAKKYLKSHSELGDSELDGLQMLGLGGLEITLDPEYSPLIQSCTYTQDRIPSSSLLSSLPPPVKKGILQYLPTPPFFFKPSTYPFKAPYNYLTAIVSPVIIPAFMCYVLGSFYLQSHKSKQRIKKYSVGELGDHSRRLKRVGLLEVMEQDMIEQLAGLGNEDLGAMSPTRQKFHGADLIQLGDGTSDDPLMAGTPTSEYQDQRVGLPTGERGTQFSIALSDEKTAWKLPKITKARGLSALQLEMLENINHIPGLVKHFAIFHSIQNSHGAIIFRAGMSDPGGKRIVKHWVDHFIV</sequence>
<protein>
    <recommendedName>
        <fullName evidence="3">DUF676 domain-containing protein</fullName>
    </recommendedName>
</protein>
<feature type="transmembrane region" description="Helical" evidence="2">
    <location>
        <begin position="317"/>
        <end position="340"/>
    </location>
</feature>
<evidence type="ECO:0000313" key="4">
    <source>
        <dbReference type="EMBL" id="KAG0144066.1"/>
    </source>
</evidence>
<evidence type="ECO:0000256" key="1">
    <source>
        <dbReference type="ARBA" id="ARBA00007920"/>
    </source>
</evidence>
<reference evidence="4" key="1">
    <citation type="submission" date="2013-11" db="EMBL/GenBank/DDBJ databases">
        <title>Genome sequence of the fusiform rust pathogen reveals effectors for host alternation and coevolution with pine.</title>
        <authorList>
            <consortium name="DOE Joint Genome Institute"/>
            <person name="Smith K."/>
            <person name="Pendleton A."/>
            <person name="Kubisiak T."/>
            <person name="Anderson C."/>
            <person name="Salamov A."/>
            <person name="Aerts A."/>
            <person name="Riley R."/>
            <person name="Clum A."/>
            <person name="Lindquist E."/>
            <person name="Ence D."/>
            <person name="Campbell M."/>
            <person name="Kronenberg Z."/>
            <person name="Feau N."/>
            <person name="Dhillon B."/>
            <person name="Hamelin R."/>
            <person name="Burleigh J."/>
            <person name="Smith J."/>
            <person name="Yandell M."/>
            <person name="Nelson C."/>
            <person name="Grigoriev I."/>
            <person name="Davis J."/>
        </authorList>
    </citation>
    <scope>NUCLEOTIDE SEQUENCE</scope>
    <source>
        <strain evidence="4">G11</strain>
    </source>
</reference>
<keyword evidence="2" id="KW-0812">Transmembrane</keyword>